<dbReference type="Proteomes" id="UP001595767">
    <property type="component" value="Unassembled WGS sequence"/>
</dbReference>
<feature type="compositionally biased region" description="Polar residues" evidence="1">
    <location>
        <begin position="291"/>
        <end position="310"/>
    </location>
</feature>
<feature type="region of interest" description="Disordered" evidence="1">
    <location>
        <begin position="291"/>
        <end position="411"/>
    </location>
</feature>
<organism evidence="2 3">
    <name type="scientific">Nocardia rhizosphaerae</name>
    <dbReference type="NCBI Taxonomy" id="1691571"/>
    <lineage>
        <taxon>Bacteria</taxon>
        <taxon>Bacillati</taxon>
        <taxon>Actinomycetota</taxon>
        <taxon>Actinomycetes</taxon>
        <taxon>Mycobacteriales</taxon>
        <taxon>Nocardiaceae</taxon>
        <taxon>Nocardia</taxon>
    </lineage>
</organism>
<feature type="region of interest" description="Disordered" evidence="1">
    <location>
        <begin position="152"/>
        <end position="236"/>
    </location>
</feature>
<feature type="compositionally biased region" description="Low complexity" evidence="1">
    <location>
        <begin position="159"/>
        <end position="228"/>
    </location>
</feature>
<evidence type="ECO:0000256" key="1">
    <source>
        <dbReference type="SAM" id="MobiDB-lite"/>
    </source>
</evidence>
<name>A0ABV8L5G1_9NOCA</name>
<evidence type="ECO:0000313" key="2">
    <source>
        <dbReference type="EMBL" id="MFC4125908.1"/>
    </source>
</evidence>
<dbReference type="EMBL" id="JBHSBA010000005">
    <property type="protein sequence ID" value="MFC4125908.1"/>
    <property type="molecule type" value="Genomic_DNA"/>
</dbReference>
<protein>
    <submittedName>
        <fullName evidence="2">Uncharacterized protein</fullName>
    </submittedName>
</protein>
<comment type="caution">
    <text evidence="2">The sequence shown here is derived from an EMBL/GenBank/DDBJ whole genome shotgun (WGS) entry which is preliminary data.</text>
</comment>
<keyword evidence="3" id="KW-1185">Reference proteome</keyword>
<feature type="compositionally biased region" description="Polar residues" evidence="1">
    <location>
        <begin position="335"/>
        <end position="346"/>
    </location>
</feature>
<sequence>MTYIRNAGSHWSGDAYLAAYDRVAGDRAAATRAATLVNELGQQLIDGGNTMTSHRTTVLSKVDDALSAGADVSDDWAVTAATGSSISADDTAYHQSQVTSALSALLTAQTALDASARTTVAEVSTAASVLSPNEGTSTQQISALVGSPIAAANTGDESGATGNPATTTPAKTTPAQTIAAQTATTAQPGAAPQPSGTPISGDTTGGTTTPATTAPSTPSTPTGTGSDTNSAFDPDNWSPENVISLLDTISKFTGSLPDILDKLSTLASNTDEIITAIGTAGAAMIEASNSAQVTGTTAPDTSQSSAGNPSEATTAEKPTTPTDPGAGDTKGSNGSGNQAGTPTSPASEKAPSTTPTAAQAAAGPSQTTASSFVTLPSASRNANDHQHHKTVVAPTLGNQDGIAEDAPLLNI</sequence>
<reference evidence="3" key="1">
    <citation type="journal article" date="2019" name="Int. J. Syst. Evol. Microbiol.">
        <title>The Global Catalogue of Microorganisms (GCM) 10K type strain sequencing project: providing services to taxonomists for standard genome sequencing and annotation.</title>
        <authorList>
            <consortium name="The Broad Institute Genomics Platform"/>
            <consortium name="The Broad Institute Genome Sequencing Center for Infectious Disease"/>
            <person name="Wu L."/>
            <person name="Ma J."/>
        </authorList>
    </citation>
    <scope>NUCLEOTIDE SEQUENCE [LARGE SCALE GENOMIC DNA]</scope>
    <source>
        <strain evidence="3">CGMCC 4.7204</strain>
    </source>
</reference>
<accession>A0ABV8L5G1</accession>
<feature type="compositionally biased region" description="Low complexity" evidence="1">
    <location>
        <begin position="311"/>
        <end position="331"/>
    </location>
</feature>
<feature type="compositionally biased region" description="Low complexity" evidence="1">
    <location>
        <begin position="350"/>
        <end position="371"/>
    </location>
</feature>
<feature type="compositionally biased region" description="Polar residues" evidence="1">
    <location>
        <begin position="372"/>
        <end position="381"/>
    </location>
</feature>
<proteinExistence type="predicted"/>
<gene>
    <name evidence="2" type="ORF">ACFOW8_13285</name>
</gene>
<evidence type="ECO:0000313" key="3">
    <source>
        <dbReference type="Proteomes" id="UP001595767"/>
    </source>
</evidence>
<dbReference type="RefSeq" id="WP_378550661.1">
    <property type="nucleotide sequence ID" value="NZ_JBHSBA010000005.1"/>
</dbReference>